<keyword evidence="4" id="KW-0378">Hydrolase</keyword>
<accession>A0ABV0D9J7</accession>
<dbReference type="CDD" id="cd01948">
    <property type="entry name" value="EAL"/>
    <property type="match status" value="1"/>
</dbReference>
<comment type="caution">
    <text evidence="1">Lacks conserved residue(s) required for the propagation of feature annotation.</text>
</comment>
<sequence>MEVDGLRVLVVEEHRFQRVIAVKTFGYLGCAEVFQAQDANEALLCLQQAGRVDLAVCALTSGSDGSMDTLEFLHRLGKARLAGAVLLTSSLSPSMRRGVQQLLERLGMRFIADMDPPLSVEMLHQCLLSPLPPDIVSHRPAMRWPGEEGVRRGMRDGQFTAFYLPSFDLRDGRITGVDLIPFWQHPLLGVLAPEIFLPVVERCGLLDELALLLLEQGLALHRELQAEGRLLRITLRLKGPQLLGRSLVLRIRTLLHQQRFDVRHLCFELSGRSLYHITVVELENLLRLRALGCELSLAEFGSDQAGSQLLCQLPFTRIKLAERFIRGLPHEARCRAVVQHCLNLALALEQHLTVVGVSSAEQHLALLGMGCESAQGDYLALPLDREALLRRLRGDLRLVPPPG</sequence>
<evidence type="ECO:0000259" key="2">
    <source>
        <dbReference type="PROSITE" id="PS50110"/>
    </source>
</evidence>
<dbReference type="EC" id="3.1.4.52" evidence="4"/>
<dbReference type="InterPro" id="IPR001789">
    <property type="entry name" value="Sig_transdc_resp-reg_receiver"/>
</dbReference>
<dbReference type="Proteomes" id="UP001424532">
    <property type="component" value="Unassembled WGS sequence"/>
</dbReference>
<dbReference type="InterPro" id="IPR050706">
    <property type="entry name" value="Cyclic-di-GMP_PDE-like"/>
</dbReference>
<dbReference type="PANTHER" id="PTHR33121">
    <property type="entry name" value="CYCLIC DI-GMP PHOSPHODIESTERASE PDEF"/>
    <property type="match status" value="1"/>
</dbReference>
<dbReference type="PROSITE" id="PS50883">
    <property type="entry name" value="EAL"/>
    <property type="match status" value="1"/>
</dbReference>
<keyword evidence="5" id="KW-1185">Reference proteome</keyword>
<dbReference type="SMART" id="SM00052">
    <property type="entry name" value="EAL"/>
    <property type="match status" value="1"/>
</dbReference>
<dbReference type="Pfam" id="PF00563">
    <property type="entry name" value="EAL"/>
    <property type="match status" value="1"/>
</dbReference>
<evidence type="ECO:0000259" key="3">
    <source>
        <dbReference type="PROSITE" id="PS50883"/>
    </source>
</evidence>
<dbReference type="PROSITE" id="PS50110">
    <property type="entry name" value="RESPONSE_REGULATORY"/>
    <property type="match status" value="1"/>
</dbReference>
<proteinExistence type="predicted"/>
<gene>
    <name evidence="4" type="ORF">ABFE88_01805</name>
</gene>
<name>A0ABV0D9J7_9PSED</name>
<dbReference type="GO" id="GO:0071111">
    <property type="term" value="F:cyclic-guanylate-specific phosphodiesterase activity"/>
    <property type="evidence" value="ECO:0007669"/>
    <property type="project" value="UniProtKB-EC"/>
</dbReference>
<dbReference type="EMBL" id="JBDLYL010000002">
    <property type="protein sequence ID" value="MEN8638392.1"/>
    <property type="molecule type" value="Genomic_DNA"/>
</dbReference>
<dbReference type="PANTHER" id="PTHR33121:SF70">
    <property type="entry name" value="SIGNALING PROTEIN YKOW"/>
    <property type="match status" value="1"/>
</dbReference>
<organism evidence="4 5">
    <name type="scientific">Pseudomonas sichuanensis</name>
    <dbReference type="NCBI Taxonomy" id="2213015"/>
    <lineage>
        <taxon>Bacteria</taxon>
        <taxon>Pseudomonadati</taxon>
        <taxon>Pseudomonadota</taxon>
        <taxon>Gammaproteobacteria</taxon>
        <taxon>Pseudomonadales</taxon>
        <taxon>Pseudomonadaceae</taxon>
        <taxon>Pseudomonas</taxon>
    </lineage>
</organism>
<comment type="caution">
    <text evidence="4">The sequence shown here is derived from an EMBL/GenBank/DDBJ whole genome shotgun (WGS) entry which is preliminary data.</text>
</comment>
<reference evidence="4 5" key="1">
    <citation type="submission" date="2024-05" db="EMBL/GenBank/DDBJ databases">
        <title>Sequence of Lycoming College course isolates.</title>
        <authorList>
            <person name="Reigle C.A."/>
            <person name="Newman J.D."/>
        </authorList>
    </citation>
    <scope>NUCLEOTIDE SEQUENCE [LARGE SCALE GENOMIC DNA]</scope>
    <source>
        <strain evidence="4 5">CAR-09</strain>
    </source>
</reference>
<dbReference type="RefSeq" id="WP_347148559.1">
    <property type="nucleotide sequence ID" value="NZ_JBDLYL010000002.1"/>
</dbReference>
<dbReference type="SUPFAM" id="SSF52172">
    <property type="entry name" value="CheY-like"/>
    <property type="match status" value="1"/>
</dbReference>
<evidence type="ECO:0000313" key="5">
    <source>
        <dbReference type="Proteomes" id="UP001424532"/>
    </source>
</evidence>
<evidence type="ECO:0000313" key="4">
    <source>
        <dbReference type="EMBL" id="MEN8638392.1"/>
    </source>
</evidence>
<evidence type="ECO:0000256" key="1">
    <source>
        <dbReference type="PROSITE-ProRule" id="PRU00169"/>
    </source>
</evidence>
<dbReference type="Gene3D" id="3.20.20.450">
    <property type="entry name" value="EAL domain"/>
    <property type="match status" value="1"/>
</dbReference>
<dbReference type="InterPro" id="IPR035919">
    <property type="entry name" value="EAL_sf"/>
</dbReference>
<protein>
    <submittedName>
        <fullName evidence="4">EAL domain-containing response regulator</fullName>
        <ecNumber evidence="4">3.1.4.52</ecNumber>
    </submittedName>
</protein>
<dbReference type="InterPro" id="IPR001633">
    <property type="entry name" value="EAL_dom"/>
</dbReference>
<dbReference type="SUPFAM" id="SSF141868">
    <property type="entry name" value="EAL domain-like"/>
    <property type="match status" value="1"/>
</dbReference>
<feature type="domain" description="EAL" evidence="3">
    <location>
        <begin position="143"/>
        <end position="396"/>
    </location>
</feature>
<dbReference type="Gene3D" id="3.40.50.2300">
    <property type="match status" value="1"/>
</dbReference>
<dbReference type="InterPro" id="IPR011006">
    <property type="entry name" value="CheY-like_superfamily"/>
</dbReference>
<feature type="domain" description="Response regulatory" evidence="2">
    <location>
        <begin position="7"/>
        <end position="131"/>
    </location>
</feature>